<organism evidence="6 7">
    <name type="scientific">Streptomyces lavendulocolor</name>
    <dbReference type="NCBI Taxonomy" id="67316"/>
    <lineage>
        <taxon>Bacteria</taxon>
        <taxon>Bacillati</taxon>
        <taxon>Actinomycetota</taxon>
        <taxon>Actinomycetes</taxon>
        <taxon>Kitasatosporales</taxon>
        <taxon>Streptomycetaceae</taxon>
        <taxon>Streptomyces</taxon>
    </lineage>
</organism>
<feature type="domain" description="ATP-grasp" evidence="5">
    <location>
        <begin position="115"/>
        <end position="313"/>
    </location>
</feature>
<dbReference type="PROSITE" id="PS50975">
    <property type="entry name" value="ATP_GRASP"/>
    <property type="match status" value="1"/>
</dbReference>
<keyword evidence="2 4" id="KW-0547">Nucleotide-binding</keyword>
<dbReference type="EMBL" id="JBEXZR010000003">
    <property type="protein sequence ID" value="MEU0706904.1"/>
    <property type="molecule type" value="Genomic_DNA"/>
</dbReference>
<dbReference type="SUPFAM" id="SSF56059">
    <property type="entry name" value="Glutathione synthetase ATP-binding domain-like"/>
    <property type="match status" value="1"/>
</dbReference>
<keyword evidence="3 4" id="KW-0067">ATP-binding</keyword>
<evidence type="ECO:0000256" key="3">
    <source>
        <dbReference type="ARBA" id="ARBA00022840"/>
    </source>
</evidence>
<proteinExistence type="predicted"/>
<dbReference type="Gene3D" id="3.40.50.20">
    <property type="match status" value="1"/>
</dbReference>
<evidence type="ECO:0000256" key="1">
    <source>
        <dbReference type="ARBA" id="ARBA00022598"/>
    </source>
</evidence>
<protein>
    <submittedName>
        <fullName evidence="6">ATP-grasp domain-containing protein</fullName>
    </submittedName>
</protein>
<dbReference type="Gene3D" id="3.30.470.20">
    <property type="entry name" value="ATP-grasp fold, B domain"/>
    <property type="match status" value="1"/>
</dbReference>
<keyword evidence="1" id="KW-0436">Ligase</keyword>
<name>A0ABV2W032_9ACTN</name>
<comment type="caution">
    <text evidence="6">The sequence shown here is derived from an EMBL/GenBank/DDBJ whole genome shotgun (WGS) entry which is preliminary data.</text>
</comment>
<dbReference type="PANTHER" id="PTHR43585:SF2">
    <property type="entry name" value="ATP-GRASP ENZYME FSQD"/>
    <property type="match status" value="1"/>
</dbReference>
<evidence type="ECO:0000259" key="5">
    <source>
        <dbReference type="PROSITE" id="PS50975"/>
    </source>
</evidence>
<dbReference type="RefSeq" id="WP_359653489.1">
    <property type="nucleotide sequence ID" value="NZ_JBEXZP010000023.1"/>
</dbReference>
<evidence type="ECO:0000256" key="2">
    <source>
        <dbReference type="ARBA" id="ARBA00022741"/>
    </source>
</evidence>
<evidence type="ECO:0000313" key="6">
    <source>
        <dbReference type="EMBL" id="MEU0706904.1"/>
    </source>
</evidence>
<evidence type="ECO:0000313" key="7">
    <source>
        <dbReference type="Proteomes" id="UP001550378"/>
    </source>
</evidence>
<gene>
    <name evidence="6" type="ORF">ABZ508_05915</name>
</gene>
<dbReference type="Pfam" id="PF18130">
    <property type="entry name" value="ATPgrasp_N"/>
    <property type="match status" value="1"/>
</dbReference>
<sequence>MSAVLILEPRSSGAELVVRACELGHRVTVLTSGTDPRGASADVLARADRVVRADTSDQEAVLDAVRALHRETPFDAVLPGFEHYVPQAARAAAALGLPGIAPEGVESLRYKHRMRRAVEAAGLDQPAFRIVSSERAVSTAYARLGPSAVVKPVDQSGSLGVRKVASPREASAAFRQALSCGGPSGPRGPRLVLLEEYVEGPEYSVEGYVEDGRVHILGITEKVLGPEPYFVEVGHIVPARLEPSPTREIEEYVTRVVRAVALRMGPFHAELRMSGRGPLLMEIAARLPGDRIPDLLRLARGADLYEIMLRCYLGLPNPEPDAAGGDTRAGIRYFLRPGLSGYQEFRVDPLIEADPRIREIGVLLPPGSDLPDPGSSAGRLGYVLASGDSYVETAGVLRLADLSVTFS</sequence>
<evidence type="ECO:0000256" key="4">
    <source>
        <dbReference type="PROSITE-ProRule" id="PRU00409"/>
    </source>
</evidence>
<dbReference type="InterPro" id="IPR011761">
    <property type="entry name" value="ATP-grasp"/>
</dbReference>
<dbReference type="Pfam" id="PF13535">
    <property type="entry name" value="ATP-grasp_4"/>
    <property type="match status" value="1"/>
</dbReference>
<reference evidence="6 7" key="1">
    <citation type="submission" date="2024-06" db="EMBL/GenBank/DDBJ databases">
        <title>The Natural Products Discovery Center: Release of the First 8490 Sequenced Strains for Exploring Actinobacteria Biosynthetic Diversity.</title>
        <authorList>
            <person name="Kalkreuter E."/>
            <person name="Kautsar S.A."/>
            <person name="Yang D."/>
            <person name="Bader C.D."/>
            <person name="Teijaro C.N."/>
            <person name="Fluegel L."/>
            <person name="Davis C.M."/>
            <person name="Simpson J.R."/>
            <person name="Lauterbach L."/>
            <person name="Steele A.D."/>
            <person name="Gui C."/>
            <person name="Meng S."/>
            <person name="Li G."/>
            <person name="Viehrig K."/>
            <person name="Ye F."/>
            <person name="Su P."/>
            <person name="Kiefer A.F."/>
            <person name="Nichols A."/>
            <person name="Cepeda A.J."/>
            <person name="Yan W."/>
            <person name="Fan B."/>
            <person name="Jiang Y."/>
            <person name="Adhikari A."/>
            <person name="Zheng C.-J."/>
            <person name="Schuster L."/>
            <person name="Cowan T.M."/>
            <person name="Smanski M.J."/>
            <person name="Chevrette M.G."/>
            <person name="De Carvalho L.P.S."/>
            <person name="Shen B."/>
        </authorList>
    </citation>
    <scope>NUCLEOTIDE SEQUENCE [LARGE SCALE GENOMIC DNA]</scope>
    <source>
        <strain evidence="6 7">NPDC006337</strain>
    </source>
</reference>
<dbReference type="InterPro" id="IPR052032">
    <property type="entry name" value="ATP-dep_AA_Ligase"/>
</dbReference>
<dbReference type="InterPro" id="IPR041472">
    <property type="entry name" value="BL00235/CARNS1_N"/>
</dbReference>
<accession>A0ABV2W032</accession>
<dbReference type="PANTHER" id="PTHR43585">
    <property type="entry name" value="FUMIPYRROLE BIOSYNTHESIS PROTEIN C"/>
    <property type="match status" value="1"/>
</dbReference>
<keyword evidence="7" id="KW-1185">Reference proteome</keyword>
<dbReference type="Proteomes" id="UP001550378">
    <property type="component" value="Unassembled WGS sequence"/>
</dbReference>